<dbReference type="Proteomes" id="UP000738431">
    <property type="component" value="Chromosome"/>
</dbReference>
<evidence type="ECO:0000256" key="3">
    <source>
        <dbReference type="ARBA" id="ARBA00022457"/>
    </source>
</evidence>
<reference evidence="19 20" key="2">
    <citation type="submission" date="2023-12" db="EMBL/GenBank/DDBJ databases">
        <title>Description of an unclassified Opitutus bacterium of Verrucomicrobiota.</title>
        <authorList>
            <person name="Zhang D.-F."/>
        </authorList>
    </citation>
    <scope>NUCLEOTIDE SEQUENCE [LARGE SCALE GENOMIC DNA]</scope>
    <source>
        <strain evidence="19 20">WL0086</strain>
    </source>
</reference>
<dbReference type="PANTHER" id="PTHR47707">
    <property type="entry name" value="8-OXO-DGTP DIPHOSPHATASE"/>
    <property type="match status" value="1"/>
</dbReference>
<dbReference type="PROSITE" id="PS00893">
    <property type="entry name" value="NUDIX_BOX"/>
    <property type="match status" value="1"/>
</dbReference>
<evidence type="ECO:0000256" key="11">
    <source>
        <dbReference type="ARBA" id="ARBA00036904"/>
    </source>
</evidence>
<comment type="cofactor">
    <cofactor evidence="1">
        <name>Mg(2+)</name>
        <dbReference type="ChEBI" id="CHEBI:18420"/>
    </cofactor>
</comment>
<keyword evidence="8" id="KW-0460">Magnesium</keyword>
<evidence type="ECO:0000256" key="6">
    <source>
        <dbReference type="ARBA" id="ARBA00022763"/>
    </source>
</evidence>
<dbReference type="PANTHER" id="PTHR47707:SF1">
    <property type="entry name" value="NUDIX HYDROLASE FAMILY PROTEIN"/>
    <property type="match status" value="1"/>
</dbReference>
<dbReference type="Pfam" id="PF00293">
    <property type="entry name" value="NUDIX"/>
    <property type="match status" value="1"/>
</dbReference>
<dbReference type="PRINTS" id="PR00502">
    <property type="entry name" value="NUDIXFAMILY"/>
</dbReference>
<dbReference type="InterPro" id="IPR047127">
    <property type="entry name" value="MutT-like"/>
</dbReference>
<accession>A0ABZ1CE43</accession>
<proteinExistence type="inferred from homology"/>
<evidence type="ECO:0000256" key="14">
    <source>
        <dbReference type="ARBA" id="ARBA00041592"/>
    </source>
</evidence>
<sequence>MLLEHNDRVLIAQRPAGKHLAGWWEFPGGKLEAGEDAATALHRELDEELGCCIEVIAALPACPHRYETVSIVLHPLVARLTPDSPAPSPHEHAALDWLPVEQLDTVPLAAADLPVLAAYRTWLRQGRPST</sequence>
<name>A0ABZ1CE43_9BACT</name>
<evidence type="ECO:0000259" key="18">
    <source>
        <dbReference type="PROSITE" id="PS51462"/>
    </source>
</evidence>
<evidence type="ECO:0000256" key="4">
    <source>
        <dbReference type="ARBA" id="ARBA00022705"/>
    </source>
</evidence>
<evidence type="ECO:0000256" key="13">
    <source>
        <dbReference type="ARBA" id="ARBA00040794"/>
    </source>
</evidence>
<evidence type="ECO:0000256" key="1">
    <source>
        <dbReference type="ARBA" id="ARBA00001946"/>
    </source>
</evidence>
<protein>
    <recommendedName>
        <fullName evidence="13">8-oxo-dGTP diphosphatase</fullName>
        <ecNumber evidence="12">3.6.1.55</ecNumber>
    </recommendedName>
    <alternativeName>
        <fullName evidence="16">7,8-dihydro-8-oxoguanine-triphosphatase</fullName>
    </alternativeName>
    <alternativeName>
        <fullName evidence="15">Mutator protein MutT</fullName>
    </alternativeName>
    <alternativeName>
        <fullName evidence="14">dGTP pyrophosphohydrolase</fullName>
    </alternativeName>
</protein>
<evidence type="ECO:0000256" key="8">
    <source>
        <dbReference type="ARBA" id="ARBA00022842"/>
    </source>
</evidence>
<evidence type="ECO:0000256" key="10">
    <source>
        <dbReference type="ARBA" id="ARBA00035861"/>
    </source>
</evidence>
<keyword evidence="9" id="KW-0234">DNA repair</keyword>
<dbReference type="GO" id="GO:0016787">
    <property type="term" value="F:hydrolase activity"/>
    <property type="evidence" value="ECO:0007669"/>
    <property type="project" value="UniProtKB-KW"/>
</dbReference>
<evidence type="ECO:0000256" key="5">
    <source>
        <dbReference type="ARBA" id="ARBA00022723"/>
    </source>
</evidence>
<evidence type="ECO:0000313" key="20">
    <source>
        <dbReference type="Proteomes" id="UP000738431"/>
    </source>
</evidence>
<dbReference type="RefSeq" id="WP_221032122.1">
    <property type="nucleotide sequence ID" value="NZ_CP139781.1"/>
</dbReference>
<dbReference type="InterPro" id="IPR020084">
    <property type="entry name" value="NUDIX_hydrolase_CS"/>
</dbReference>
<keyword evidence="3" id="KW-0515">Mutator protein</keyword>
<comment type="catalytic activity">
    <reaction evidence="11">
        <text>8-oxo-GTP + H2O = 8-oxo-GMP + diphosphate + H(+)</text>
        <dbReference type="Rhea" id="RHEA:67616"/>
        <dbReference type="ChEBI" id="CHEBI:15377"/>
        <dbReference type="ChEBI" id="CHEBI:15378"/>
        <dbReference type="ChEBI" id="CHEBI:33019"/>
        <dbReference type="ChEBI" id="CHEBI:143553"/>
        <dbReference type="ChEBI" id="CHEBI:145694"/>
    </reaction>
</comment>
<dbReference type="EMBL" id="CP139781">
    <property type="protein sequence ID" value="WRQ89953.1"/>
    <property type="molecule type" value="Genomic_DNA"/>
</dbReference>
<feature type="domain" description="Nudix hydrolase" evidence="18">
    <location>
        <begin position="1"/>
        <end position="121"/>
    </location>
</feature>
<evidence type="ECO:0000256" key="2">
    <source>
        <dbReference type="ARBA" id="ARBA00005582"/>
    </source>
</evidence>
<dbReference type="CDD" id="cd03425">
    <property type="entry name" value="NUDIX_MutT_NudA_like"/>
    <property type="match status" value="1"/>
</dbReference>
<dbReference type="InterPro" id="IPR015797">
    <property type="entry name" value="NUDIX_hydrolase-like_dom_sf"/>
</dbReference>
<reference evidence="19 20" key="1">
    <citation type="submission" date="2021-08" db="EMBL/GenBank/DDBJ databases">
        <authorList>
            <person name="Zhang D."/>
            <person name="Zhang A."/>
            <person name="Wang L."/>
        </authorList>
    </citation>
    <scope>NUCLEOTIDE SEQUENCE [LARGE SCALE GENOMIC DNA]</scope>
    <source>
        <strain evidence="19 20">WL0086</strain>
    </source>
</reference>
<evidence type="ECO:0000313" key="19">
    <source>
        <dbReference type="EMBL" id="WRQ89953.1"/>
    </source>
</evidence>
<dbReference type="SUPFAM" id="SSF55811">
    <property type="entry name" value="Nudix"/>
    <property type="match status" value="1"/>
</dbReference>
<evidence type="ECO:0000256" key="7">
    <source>
        <dbReference type="ARBA" id="ARBA00022801"/>
    </source>
</evidence>
<keyword evidence="6" id="KW-0227">DNA damage</keyword>
<evidence type="ECO:0000256" key="16">
    <source>
        <dbReference type="ARBA" id="ARBA00042798"/>
    </source>
</evidence>
<organism evidence="19 20">
    <name type="scientific">Actomonas aquatica</name>
    <dbReference type="NCBI Taxonomy" id="2866162"/>
    <lineage>
        <taxon>Bacteria</taxon>
        <taxon>Pseudomonadati</taxon>
        <taxon>Verrucomicrobiota</taxon>
        <taxon>Opitutia</taxon>
        <taxon>Opitutales</taxon>
        <taxon>Opitutaceae</taxon>
        <taxon>Actomonas</taxon>
    </lineage>
</organism>
<comment type="similarity">
    <text evidence="2 17">Belongs to the Nudix hydrolase family.</text>
</comment>
<keyword evidence="4" id="KW-0235">DNA replication</keyword>
<keyword evidence="20" id="KW-1185">Reference proteome</keyword>
<evidence type="ECO:0000256" key="12">
    <source>
        <dbReference type="ARBA" id="ARBA00038905"/>
    </source>
</evidence>
<dbReference type="EC" id="3.6.1.55" evidence="12"/>
<keyword evidence="5" id="KW-0479">Metal-binding</keyword>
<dbReference type="Gene3D" id="3.90.79.10">
    <property type="entry name" value="Nucleoside Triphosphate Pyrophosphohydrolase"/>
    <property type="match status" value="1"/>
</dbReference>
<gene>
    <name evidence="19" type="ORF">K1X11_011090</name>
</gene>
<evidence type="ECO:0000256" key="9">
    <source>
        <dbReference type="ARBA" id="ARBA00023204"/>
    </source>
</evidence>
<keyword evidence="7 17" id="KW-0378">Hydrolase</keyword>
<dbReference type="InterPro" id="IPR020476">
    <property type="entry name" value="Nudix_hydrolase"/>
</dbReference>
<dbReference type="InterPro" id="IPR000086">
    <property type="entry name" value="NUDIX_hydrolase_dom"/>
</dbReference>
<comment type="catalytic activity">
    <reaction evidence="10">
        <text>8-oxo-dGTP + H2O = 8-oxo-dGMP + diphosphate + H(+)</text>
        <dbReference type="Rhea" id="RHEA:31575"/>
        <dbReference type="ChEBI" id="CHEBI:15377"/>
        <dbReference type="ChEBI" id="CHEBI:15378"/>
        <dbReference type="ChEBI" id="CHEBI:33019"/>
        <dbReference type="ChEBI" id="CHEBI:63224"/>
        <dbReference type="ChEBI" id="CHEBI:77896"/>
        <dbReference type="EC" id="3.6.1.55"/>
    </reaction>
</comment>
<evidence type="ECO:0000256" key="15">
    <source>
        <dbReference type="ARBA" id="ARBA00041979"/>
    </source>
</evidence>
<evidence type="ECO:0000256" key="17">
    <source>
        <dbReference type="RuleBase" id="RU003476"/>
    </source>
</evidence>
<dbReference type="PROSITE" id="PS51462">
    <property type="entry name" value="NUDIX"/>
    <property type="match status" value="1"/>
</dbReference>